<feature type="transmembrane region" description="Helical" evidence="1">
    <location>
        <begin position="117"/>
        <end position="144"/>
    </location>
</feature>
<accession>K9XPT8</accession>
<evidence type="ECO:0000256" key="1">
    <source>
        <dbReference type="SAM" id="Phobius"/>
    </source>
</evidence>
<gene>
    <name evidence="2" type="ordered locus">Sta7437_0492</name>
</gene>
<proteinExistence type="predicted"/>
<keyword evidence="1" id="KW-0812">Transmembrane</keyword>
<evidence type="ECO:0000313" key="3">
    <source>
        <dbReference type="Proteomes" id="UP000010473"/>
    </source>
</evidence>
<dbReference type="KEGG" id="scs:Sta7437_0492"/>
<reference evidence="3" key="1">
    <citation type="journal article" date="2013" name="Proc. Natl. Acad. Sci. U.S.A.">
        <title>Improving the coverage of the cyanobacterial phylum using diversity-driven genome sequencing.</title>
        <authorList>
            <person name="Shih P.M."/>
            <person name="Wu D."/>
            <person name="Latifi A."/>
            <person name="Axen S.D."/>
            <person name="Fewer D.P."/>
            <person name="Talla E."/>
            <person name="Calteau A."/>
            <person name="Cai F."/>
            <person name="Tandeau de Marsac N."/>
            <person name="Rippka R."/>
            <person name="Herdman M."/>
            <person name="Sivonen K."/>
            <person name="Coursin T."/>
            <person name="Laurent T."/>
            <person name="Goodwin L."/>
            <person name="Nolan M."/>
            <person name="Davenport K.W."/>
            <person name="Han C.S."/>
            <person name="Rubin E.M."/>
            <person name="Eisen J.A."/>
            <person name="Woyke T."/>
            <person name="Gugger M."/>
            <person name="Kerfeld C.A."/>
        </authorList>
    </citation>
    <scope>NUCLEOTIDE SEQUENCE [LARGE SCALE GENOMIC DNA]</scope>
    <source>
        <strain evidence="3">ATCC 29371 / PCC 7437</strain>
    </source>
</reference>
<dbReference type="RefSeq" id="WP_015191772.1">
    <property type="nucleotide sequence ID" value="NC_019748.1"/>
</dbReference>
<dbReference type="EMBL" id="CP003653">
    <property type="protein sequence ID" value="AFZ34099.1"/>
    <property type="molecule type" value="Genomic_DNA"/>
</dbReference>
<dbReference type="eggNOG" id="COG4449">
    <property type="taxonomic scope" value="Bacteria"/>
</dbReference>
<protein>
    <submittedName>
        <fullName evidence="2">Uncharacterized protein</fullName>
    </submittedName>
</protein>
<keyword evidence="1" id="KW-0472">Membrane</keyword>
<dbReference type="AlphaFoldDB" id="K9XPT8"/>
<feature type="transmembrane region" description="Helical" evidence="1">
    <location>
        <begin position="35"/>
        <end position="58"/>
    </location>
</feature>
<evidence type="ECO:0000313" key="2">
    <source>
        <dbReference type="EMBL" id="AFZ34099.1"/>
    </source>
</evidence>
<feature type="transmembrane region" description="Helical" evidence="1">
    <location>
        <begin position="65"/>
        <end position="84"/>
    </location>
</feature>
<keyword evidence="3" id="KW-1185">Reference proteome</keyword>
<organism evidence="2 3">
    <name type="scientific">Stanieria cyanosphaera (strain ATCC 29371 / PCC 7437)</name>
    <dbReference type="NCBI Taxonomy" id="111780"/>
    <lineage>
        <taxon>Bacteria</taxon>
        <taxon>Bacillati</taxon>
        <taxon>Cyanobacteriota</taxon>
        <taxon>Cyanophyceae</taxon>
        <taxon>Pleurocapsales</taxon>
        <taxon>Dermocarpellaceae</taxon>
        <taxon>Stanieria</taxon>
    </lineage>
</organism>
<dbReference type="Proteomes" id="UP000010473">
    <property type="component" value="Chromosome"/>
</dbReference>
<sequence length="231" mass="25666">MTTITALDRFWSLVAGVLTLNSETFQLLNHLPLSLIASILVVLLAALSQGIGQSVVLFINRVRPIRFILSLAIAAVLFTFNYNFWVLSTWLVATQLFHASLSLIEVIQTFGFSYAPLLLGFLMVIPYFGMPIFVILSIWTLLAIVTGIDAIANLGLWQVFECCIGGWIVLQVSQRLLGRPIEIITNWLMEKIAGVDLITDQLELEQILYTGLPIAPAPTNIPNFFGDLEEN</sequence>
<name>K9XPT8_STAC7</name>
<keyword evidence="1" id="KW-1133">Transmembrane helix</keyword>
<dbReference type="HOGENOM" id="CLU_097836_0_0_3"/>